<evidence type="ECO:0000313" key="1">
    <source>
        <dbReference type="EMBL" id="GET05341.1"/>
    </source>
</evidence>
<comment type="caution">
    <text evidence="1">The sequence shown here is derived from an EMBL/GenBank/DDBJ whole genome shotgun (WGS) entry which is preliminary data.</text>
</comment>
<protein>
    <submittedName>
        <fullName evidence="1">Uncharacterized protein</fullName>
    </submittedName>
</protein>
<reference evidence="1" key="1">
    <citation type="submission" date="2019-10" db="EMBL/GenBank/DDBJ databases">
        <title>Lactobacillus agilis SY212 Whole Genome Sequencing Project.</title>
        <authorList>
            <person name="Suzuki S."/>
            <person name="Endo A."/>
            <person name="Maeno S."/>
            <person name="Shiwa Y."/>
            <person name="Matsutani M."/>
            <person name="Kajikawa A."/>
        </authorList>
    </citation>
    <scope>NUCLEOTIDE SEQUENCE</scope>
    <source>
        <strain evidence="1">SY212</strain>
    </source>
</reference>
<organism evidence="1">
    <name type="scientific">Ligilactobacillus agilis</name>
    <dbReference type="NCBI Taxonomy" id="1601"/>
    <lineage>
        <taxon>Bacteria</taxon>
        <taxon>Bacillati</taxon>
        <taxon>Bacillota</taxon>
        <taxon>Bacilli</taxon>
        <taxon>Lactobacillales</taxon>
        <taxon>Lactobacillaceae</taxon>
        <taxon>Ligilactobacillus</taxon>
    </lineage>
</organism>
<dbReference type="Proteomes" id="UP000494265">
    <property type="component" value="Unassembled WGS sequence"/>
</dbReference>
<proteinExistence type="predicted"/>
<name>A0A6F9XJA0_9LACO</name>
<accession>A0A6F9XJA0</accession>
<sequence>MDNFKFSDYLAVSIDFDDEAEVDYIVIEPKDAYQPTKTSDLLCITNDFQTIEDAITEAYEEELLDDIEFMNAIAELDMYAQIEKDERQTIDMSVHYTDMLDLASKLIDISTIQRKTLFDRVLTVAVQLPNGHIVSATRSAVSKKSFNQTFLEKLCLGDIKQKIVELYTHNYFETKFEEKHGKDK</sequence>
<dbReference type="RefSeq" id="WP_172584190.1">
    <property type="nucleotide sequence ID" value="NZ_BLAM01000054.1"/>
</dbReference>
<dbReference type="AlphaFoldDB" id="A0A6F9XJA0"/>
<gene>
    <name evidence="1" type="ORF">SY212_03710</name>
</gene>
<dbReference type="EMBL" id="BLAM01000054">
    <property type="protein sequence ID" value="GET05341.1"/>
    <property type="molecule type" value="Genomic_DNA"/>
</dbReference>